<dbReference type="PRINTS" id="PR00032">
    <property type="entry name" value="HTHARAC"/>
</dbReference>
<dbReference type="GO" id="GO:0043565">
    <property type="term" value="F:sequence-specific DNA binding"/>
    <property type="evidence" value="ECO:0007669"/>
    <property type="project" value="InterPro"/>
</dbReference>
<evidence type="ECO:0000256" key="4">
    <source>
        <dbReference type="SAM" id="Phobius"/>
    </source>
</evidence>
<evidence type="ECO:0000256" key="3">
    <source>
        <dbReference type="ARBA" id="ARBA00023163"/>
    </source>
</evidence>
<dbReference type="GO" id="GO:0003700">
    <property type="term" value="F:DNA-binding transcription factor activity"/>
    <property type="evidence" value="ECO:0007669"/>
    <property type="project" value="InterPro"/>
</dbReference>
<feature type="domain" description="HTH araC/xylS-type" evidence="5">
    <location>
        <begin position="230"/>
        <end position="336"/>
    </location>
</feature>
<evidence type="ECO:0000313" key="7">
    <source>
        <dbReference type="Proteomes" id="UP000191110"/>
    </source>
</evidence>
<comment type="caution">
    <text evidence="6">The sequence shown here is derived from an EMBL/GenBank/DDBJ whole genome shotgun (WGS) entry which is preliminary data.</text>
</comment>
<name>A0A1T2KZ60_9GAMM</name>
<feature type="transmembrane region" description="Helical" evidence="4">
    <location>
        <begin position="6"/>
        <end position="28"/>
    </location>
</feature>
<keyword evidence="1" id="KW-0805">Transcription regulation</keyword>
<feature type="transmembrane region" description="Helical" evidence="4">
    <location>
        <begin position="74"/>
        <end position="91"/>
    </location>
</feature>
<dbReference type="EMBL" id="MPRL01000125">
    <property type="protein sequence ID" value="OOZ38137.1"/>
    <property type="molecule type" value="Genomic_DNA"/>
</dbReference>
<feature type="transmembrane region" description="Helical" evidence="4">
    <location>
        <begin position="98"/>
        <end position="116"/>
    </location>
</feature>
<keyword evidence="4" id="KW-0812">Transmembrane</keyword>
<dbReference type="OrthoDB" id="345413at2"/>
<dbReference type="PANTHER" id="PTHR43280">
    <property type="entry name" value="ARAC-FAMILY TRANSCRIPTIONAL REGULATOR"/>
    <property type="match status" value="1"/>
</dbReference>
<dbReference type="InterPro" id="IPR020449">
    <property type="entry name" value="Tscrpt_reg_AraC-type_HTH"/>
</dbReference>
<reference evidence="6 7" key="1">
    <citation type="submission" date="2016-11" db="EMBL/GenBank/DDBJ databases">
        <title>Mixed transmission modes and dynamic genome evolution in an obligate animal-bacterial symbiosis.</title>
        <authorList>
            <person name="Russell S.L."/>
            <person name="Corbett-Detig R.B."/>
            <person name="Cavanaugh C.M."/>
        </authorList>
    </citation>
    <scope>NUCLEOTIDE SEQUENCE [LARGE SCALE GENOMIC DNA]</scope>
    <source>
        <strain evidence="6">Sveles-Q1</strain>
    </source>
</reference>
<keyword evidence="2" id="KW-0238">DNA-binding</keyword>
<accession>A0A1T2KZ60</accession>
<protein>
    <submittedName>
        <fullName evidence="6">AraC family transcriptional regulator</fullName>
    </submittedName>
</protein>
<evidence type="ECO:0000256" key="1">
    <source>
        <dbReference type="ARBA" id="ARBA00023015"/>
    </source>
</evidence>
<keyword evidence="4" id="KW-0472">Membrane</keyword>
<dbReference type="InterPro" id="IPR009057">
    <property type="entry name" value="Homeodomain-like_sf"/>
</dbReference>
<proteinExistence type="predicted"/>
<dbReference type="PROSITE" id="PS00041">
    <property type="entry name" value="HTH_ARAC_FAMILY_1"/>
    <property type="match status" value="1"/>
</dbReference>
<dbReference type="AlphaFoldDB" id="A0A1T2KZ60"/>
<dbReference type="InterPro" id="IPR018062">
    <property type="entry name" value="HTH_AraC-typ_CS"/>
</dbReference>
<keyword evidence="4" id="KW-1133">Transmembrane helix</keyword>
<feature type="transmembrane region" description="Helical" evidence="4">
    <location>
        <begin position="183"/>
        <end position="203"/>
    </location>
</feature>
<dbReference type="Gene3D" id="1.10.10.60">
    <property type="entry name" value="Homeodomain-like"/>
    <property type="match status" value="2"/>
</dbReference>
<dbReference type="RefSeq" id="WP_078485175.1">
    <property type="nucleotide sequence ID" value="NZ_MPRL01000125.1"/>
</dbReference>
<evidence type="ECO:0000259" key="5">
    <source>
        <dbReference type="PROSITE" id="PS01124"/>
    </source>
</evidence>
<feature type="transmembrane region" description="Helical" evidence="4">
    <location>
        <begin position="155"/>
        <end position="177"/>
    </location>
</feature>
<dbReference type="PANTHER" id="PTHR43280:SF29">
    <property type="entry name" value="ARAC-FAMILY TRANSCRIPTIONAL REGULATOR"/>
    <property type="match status" value="1"/>
</dbReference>
<keyword evidence="7" id="KW-1185">Reference proteome</keyword>
<feature type="transmembrane region" description="Helical" evidence="4">
    <location>
        <begin position="122"/>
        <end position="143"/>
    </location>
</feature>
<evidence type="ECO:0000256" key="2">
    <source>
        <dbReference type="ARBA" id="ARBA00023125"/>
    </source>
</evidence>
<feature type="transmembrane region" description="Helical" evidence="4">
    <location>
        <begin position="40"/>
        <end position="62"/>
    </location>
</feature>
<sequence>MLSVISLALLLTGFSIFSAITLALTHFSGDHYRDQVMSRIMGLILLLALSGLQLAHFQWLYLDLEWAETLPYRMILFTVAPAFYLFCRPLLRPDVPPAFTPILLWHALPILIAALLPQELALPLAFLVGAGYLLWLALSLFALRTERASFRLEMFLLGTVFMIAVAVSLLGLLQTVLPEKLFFSLYSIAIGMAFVLVQTALGFRPRLSTEVRETAQAAYAVSTLTNIDCDATLSKLNDLMQRERFYIDSKLSLPNLAEQLCISTHQLSELMNTRLGKGFSRYLREQRVDAAKQMLHEERSASVLSVALSVGFSSQSTFYEAFREIEGMTPGQYRKLQTEG</sequence>
<dbReference type="Proteomes" id="UP000191110">
    <property type="component" value="Unassembled WGS sequence"/>
</dbReference>
<organism evidence="6 7">
    <name type="scientific">Solemya pervernicosa gill symbiont</name>
    <dbReference type="NCBI Taxonomy" id="642797"/>
    <lineage>
        <taxon>Bacteria</taxon>
        <taxon>Pseudomonadati</taxon>
        <taxon>Pseudomonadota</taxon>
        <taxon>Gammaproteobacteria</taxon>
        <taxon>sulfur-oxidizing symbionts</taxon>
    </lineage>
</organism>
<keyword evidence="3" id="KW-0804">Transcription</keyword>
<evidence type="ECO:0000313" key="6">
    <source>
        <dbReference type="EMBL" id="OOZ38137.1"/>
    </source>
</evidence>
<dbReference type="PROSITE" id="PS01124">
    <property type="entry name" value="HTH_ARAC_FAMILY_2"/>
    <property type="match status" value="1"/>
</dbReference>
<dbReference type="InterPro" id="IPR018060">
    <property type="entry name" value="HTH_AraC"/>
</dbReference>
<dbReference type="SMART" id="SM00342">
    <property type="entry name" value="HTH_ARAC"/>
    <property type="match status" value="1"/>
</dbReference>
<gene>
    <name evidence="6" type="ORF">BOW53_16475</name>
</gene>
<dbReference type="SUPFAM" id="SSF46689">
    <property type="entry name" value="Homeodomain-like"/>
    <property type="match status" value="1"/>
</dbReference>
<dbReference type="Pfam" id="PF12833">
    <property type="entry name" value="HTH_18"/>
    <property type="match status" value="1"/>
</dbReference>